<keyword evidence="2" id="KW-0378">Hydrolase</keyword>
<dbReference type="PROSITE" id="PS00383">
    <property type="entry name" value="TYR_PHOSPHATASE_1"/>
    <property type="match status" value="1"/>
</dbReference>
<evidence type="ECO:0000313" key="3">
    <source>
        <dbReference type="Proteomes" id="UP000517712"/>
    </source>
</evidence>
<sequence length="261" mass="26866">MPSIDGLYNYRDTGGLPLRGGGSSRAGVLYRSEALGALTDEGVGQFADTLIGTVVDFRTPAERETAPDRLPDSRPFDVVELSILQGATGDLIKTFTAPGAAPTPAQLEAAMDRIPELGDMYVEMLRGGAAAFARVAKLIAASHDDAPTGVIVHCTAGKDRTGVATALMLDAAGVDRDAVIGDYAQSEANLAGPWADGMIHMIESFGVPVTPKLRTLATGTPPAAIEQALSWTDAAGGAGAYLLSGGLTSAELDRLGERIAG</sequence>
<feature type="domain" description="Tyrosine specific protein phosphatases" evidence="1">
    <location>
        <begin position="130"/>
        <end position="180"/>
    </location>
</feature>
<dbReference type="GO" id="GO:0004725">
    <property type="term" value="F:protein tyrosine phosphatase activity"/>
    <property type="evidence" value="ECO:0007669"/>
    <property type="project" value="UniProtKB-EC"/>
</dbReference>
<dbReference type="RefSeq" id="WP_184281592.1">
    <property type="nucleotide sequence ID" value="NZ_BAAAPG010000001.1"/>
</dbReference>
<dbReference type="InterPro" id="IPR000387">
    <property type="entry name" value="Tyr_Pase_dom"/>
</dbReference>
<dbReference type="InterPro" id="IPR029021">
    <property type="entry name" value="Prot-tyrosine_phosphatase-like"/>
</dbReference>
<dbReference type="InterPro" id="IPR026893">
    <property type="entry name" value="Tyr/Ser_Pase_IphP-type"/>
</dbReference>
<dbReference type="InterPro" id="IPR016130">
    <property type="entry name" value="Tyr_Pase_AS"/>
</dbReference>
<accession>A0A7W9CAX6</accession>
<dbReference type="Pfam" id="PF13350">
    <property type="entry name" value="Y_phosphatase3"/>
    <property type="match status" value="1"/>
</dbReference>
<evidence type="ECO:0000259" key="1">
    <source>
        <dbReference type="PROSITE" id="PS50056"/>
    </source>
</evidence>
<organism evidence="2 3">
    <name type="scientific">Microbacterium ginsengiterrae</name>
    <dbReference type="NCBI Taxonomy" id="546115"/>
    <lineage>
        <taxon>Bacteria</taxon>
        <taxon>Bacillati</taxon>
        <taxon>Actinomycetota</taxon>
        <taxon>Actinomycetes</taxon>
        <taxon>Micrococcales</taxon>
        <taxon>Microbacteriaceae</taxon>
        <taxon>Microbacterium</taxon>
    </lineage>
</organism>
<evidence type="ECO:0000313" key="2">
    <source>
        <dbReference type="EMBL" id="MBB5742237.1"/>
    </source>
</evidence>
<dbReference type="AlphaFoldDB" id="A0A7W9CAX6"/>
<comment type="caution">
    <text evidence="2">The sequence shown here is derived from an EMBL/GenBank/DDBJ whole genome shotgun (WGS) entry which is preliminary data.</text>
</comment>
<keyword evidence="3" id="KW-1185">Reference proteome</keyword>
<dbReference type="EC" id="3.1.3.48" evidence="2"/>
<dbReference type="Proteomes" id="UP000517712">
    <property type="component" value="Unassembled WGS sequence"/>
</dbReference>
<reference evidence="2 3" key="1">
    <citation type="submission" date="2020-08" db="EMBL/GenBank/DDBJ databases">
        <title>Sequencing the genomes of 1000 actinobacteria strains.</title>
        <authorList>
            <person name="Klenk H.-P."/>
        </authorList>
    </citation>
    <scope>NUCLEOTIDE SEQUENCE [LARGE SCALE GENOMIC DNA]</scope>
    <source>
        <strain evidence="2 3">DSM 24823</strain>
    </source>
</reference>
<gene>
    <name evidence="2" type="ORF">HD600_000734</name>
</gene>
<dbReference type="PROSITE" id="PS50056">
    <property type="entry name" value="TYR_PHOSPHATASE_2"/>
    <property type="match status" value="1"/>
</dbReference>
<dbReference type="Gene3D" id="3.90.190.10">
    <property type="entry name" value="Protein tyrosine phosphatase superfamily"/>
    <property type="match status" value="1"/>
</dbReference>
<protein>
    <submittedName>
        <fullName evidence="2">Protein-tyrosine phosphatase</fullName>
        <ecNumber evidence="2">3.1.3.48</ecNumber>
    </submittedName>
</protein>
<dbReference type="SUPFAM" id="SSF52799">
    <property type="entry name" value="(Phosphotyrosine protein) phosphatases II"/>
    <property type="match status" value="1"/>
</dbReference>
<name>A0A7W9CAX6_9MICO</name>
<dbReference type="EMBL" id="JACHMU010000001">
    <property type="protein sequence ID" value="MBB5742237.1"/>
    <property type="molecule type" value="Genomic_DNA"/>
</dbReference>
<proteinExistence type="predicted"/>